<evidence type="ECO:0000313" key="1">
    <source>
        <dbReference type="EMBL" id="KIY63810.1"/>
    </source>
</evidence>
<dbReference type="AlphaFoldDB" id="A0A0D7B0T4"/>
<reference evidence="1 2" key="1">
    <citation type="journal article" date="2015" name="Fungal Genet. Biol.">
        <title>Evolution of novel wood decay mechanisms in Agaricales revealed by the genome sequences of Fistulina hepatica and Cylindrobasidium torrendii.</title>
        <authorList>
            <person name="Floudas D."/>
            <person name="Held B.W."/>
            <person name="Riley R."/>
            <person name="Nagy L.G."/>
            <person name="Koehler G."/>
            <person name="Ransdell A.S."/>
            <person name="Younus H."/>
            <person name="Chow J."/>
            <person name="Chiniquy J."/>
            <person name="Lipzen A."/>
            <person name="Tritt A."/>
            <person name="Sun H."/>
            <person name="Haridas S."/>
            <person name="LaButti K."/>
            <person name="Ohm R.A."/>
            <person name="Kues U."/>
            <person name="Blanchette R.A."/>
            <person name="Grigoriev I.V."/>
            <person name="Minto R.E."/>
            <person name="Hibbett D.S."/>
        </authorList>
    </citation>
    <scope>NUCLEOTIDE SEQUENCE [LARGE SCALE GENOMIC DNA]</scope>
    <source>
        <strain evidence="1 2">FP15055 ss-10</strain>
    </source>
</reference>
<keyword evidence="2" id="KW-1185">Reference proteome</keyword>
<dbReference type="EMBL" id="KN880671">
    <property type="protein sequence ID" value="KIY63810.1"/>
    <property type="molecule type" value="Genomic_DNA"/>
</dbReference>
<evidence type="ECO:0000313" key="2">
    <source>
        <dbReference type="Proteomes" id="UP000054007"/>
    </source>
</evidence>
<proteinExistence type="predicted"/>
<name>A0A0D7B0T4_9AGAR</name>
<organism evidence="1 2">
    <name type="scientific">Cylindrobasidium torrendii FP15055 ss-10</name>
    <dbReference type="NCBI Taxonomy" id="1314674"/>
    <lineage>
        <taxon>Eukaryota</taxon>
        <taxon>Fungi</taxon>
        <taxon>Dikarya</taxon>
        <taxon>Basidiomycota</taxon>
        <taxon>Agaricomycotina</taxon>
        <taxon>Agaricomycetes</taxon>
        <taxon>Agaricomycetidae</taxon>
        <taxon>Agaricales</taxon>
        <taxon>Marasmiineae</taxon>
        <taxon>Physalacriaceae</taxon>
        <taxon>Cylindrobasidium</taxon>
    </lineage>
</organism>
<accession>A0A0D7B0T4</accession>
<sequence>MLFYLAHDEASLASNLSIMGVNTYTPTTGSGVQDEPRRINIPRHIPHYPMSLKANVAAVKGGEDGGAEGRSSSQDADYHTLSPLQERRRSRFCAVVLCGRLHPYTTTTDYRMVDPTLPLWIAVFIVGAIPRGLRPRQDWLTLLCLTDHLYHYEYPLRSSHVVLLYYVDSFAYSYSKQIPFRFISILAAS</sequence>
<protein>
    <submittedName>
        <fullName evidence="1">Uncharacterized protein</fullName>
    </submittedName>
</protein>
<dbReference type="Proteomes" id="UP000054007">
    <property type="component" value="Unassembled WGS sequence"/>
</dbReference>
<gene>
    <name evidence="1" type="ORF">CYLTODRAFT_413756</name>
</gene>